<accession>A0A0A1TVC2</accession>
<evidence type="ECO:0000313" key="2">
    <source>
        <dbReference type="Proteomes" id="UP000014680"/>
    </source>
</evidence>
<dbReference type="Proteomes" id="UP000014680">
    <property type="component" value="Unassembled WGS sequence"/>
</dbReference>
<dbReference type="GeneID" id="14883190"/>
<dbReference type="RefSeq" id="XP_004183622.1">
    <property type="nucleotide sequence ID" value="XM_004183574.1"/>
</dbReference>
<organism evidence="1 2">
    <name type="scientific">Entamoeba invadens IP1</name>
    <dbReference type="NCBI Taxonomy" id="370355"/>
    <lineage>
        <taxon>Eukaryota</taxon>
        <taxon>Amoebozoa</taxon>
        <taxon>Evosea</taxon>
        <taxon>Archamoebae</taxon>
        <taxon>Mastigamoebida</taxon>
        <taxon>Entamoebidae</taxon>
        <taxon>Entamoeba</taxon>
    </lineage>
</organism>
<sequence>MPLVVKQFAQPKNSRQIKETSMTRKLNELRKDNLVFGILSVLLECGYILDIQKPSKKTTHIHNVKLLKIQDSIGQVVWDRDVVSGSQDVTNVINSFADAITNKGKKTIDFRKDKKKDDIIFALMLDKIANILKSIGYATLRTKGKK</sequence>
<evidence type="ECO:0000313" key="1">
    <source>
        <dbReference type="EMBL" id="ELP84276.1"/>
    </source>
</evidence>
<dbReference type="VEuPathDB" id="AmoebaDB:EIN_065410"/>
<protein>
    <submittedName>
        <fullName evidence="1">Uncharacterized protein</fullName>
    </submittedName>
</protein>
<dbReference type="AlphaFoldDB" id="A0A0A1TVC2"/>
<keyword evidence="2" id="KW-1185">Reference proteome</keyword>
<dbReference type="KEGG" id="eiv:EIN_065410"/>
<reference evidence="1 2" key="1">
    <citation type="submission" date="2012-10" db="EMBL/GenBank/DDBJ databases">
        <authorList>
            <person name="Zafar N."/>
            <person name="Inman J."/>
            <person name="Hall N."/>
            <person name="Lorenzi H."/>
            <person name="Caler E."/>
        </authorList>
    </citation>
    <scope>NUCLEOTIDE SEQUENCE [LARGE SCALE GENOMIC DNA]</scope>
    <source>
        <strain evidence="1 2">IP1</strain>
    </source>
</reference>
<name>A0A0A1TVC2_ENTIV</name>
<proteinExistence type="predicted"/>
<gene>
    <name evidence="1" type="ORF">EIN_065410</name>
</gene>
<dbReference type="EMBL" id="KB207140">
    <property type="protein sequence ID" value="ELP84276.1"/>
    <property type="molecule type" value="Genomic_DNA"/>
</dbReference>